<comment type="caution">
    <text evidence="7">The sequence shown here is derived from an EMBL/GenBank/DDBJ whole genome shotgun (WGS) entry which is preliminary data.</text>
</comment>
<evidence type="ECO:0000256" key="4">
    <source>
        <dbReference type="ARBA" id="ARBA00023242"/>
    </source>
</evidence>
<evidence type="ECO:0000313" key="8">
    <source>
        <dbReference type="Proteomes" id="UP001295794"/>
    </source>
</evidence>
<comment type="similarity">
    <text evidence="2">Belongs to the SKP1 family.</text>
</comment>
<feature type="non-terminal residue" evidence="7">
    <location>
        <position position="1"/>
    </location>
</feature>
<name>A0AAD2HG85_9AGAR</name>
<dbReference type="InterPro" id="IPR016073">
    <property type="entry name" value="Skp1_comp_POZ"/>
</dbReference>
<keyword evidence="4" id="KW-0539">Nucleus</keyword>
<dbReference type="PANTHER" id="PTHR20648">
    <property type="entry name" value="ELONGIN-C"/>
    <property type="match status" value="1"/>
</dbReference>
<dbReference type="GO" id="GO:0006511">
    <property type="term" value="P:ubiquitin-dependent protein catabolic process"/>
    <property type="evidence" value="ECO:0007669"/>
    <property type="project" value="InterPro"/>
</dbReference>
<dbReference type="EMBL" id="CAVNYO010000401">
    <property type="protein sequence ID" value="CAK5274294.1"/>
    <property type="molecule type" value="Genomic_DNA"/>
</dbReference>
<feature type="region of interest" description="Disordered" evidence="5">
    <location>
        <begin position="1"/>
        <end position="22"/>
    </location>
</feature>
<dbReference type="FunFam" id="3.30.710.10:FF:000035">
    <property type="entry name" value="Elongin C transcription elongation factor"/>
    <property type="match status" value="1"/>
</dbReference>
<reference evidence="7" key="1">
    <citation type="submission" date="2023-11" db="EMBL/GenBank/DDBJ databases">
        <authorList>
            <person name="De Vega J J."/>
            <person name="De Vega J J."/>
        </authorList>
    </citation>
    <scope>NUCLEOTIDE SEQUENCE</scope>
</reference>
<dbReference type="SUPFAM" id="SSF54695">
    <property type="entry name" value="POZ domain"/>
    <property type="match status" value="1"/>
</dbReference>
<gene>
    <name evidence="7" type="ORF">MYCIT1_LOCUS21395</name>
</gene>
<dbReference type="InterPro" id="IPR001232">
    <property type="entry name" value="SKP1-like"/>
</dbReference>
<evidence type="ECO:0000313" key="7">
    <source>
        <dbReference type="EMBL" id="CAK5274294.1"/>
    </source>
</evidence>
<dbReference type="GO" id="GO:0005634">
    <property type="term" value="C:nucleus"/>
    <property type="evidence" value="ECO:0007669"/>
    <property type="project" value="UniProtKB-SubCell"/>
</dbReference>
<protein>
    <recommendedName>
        <fullName evidence="3">Elongin-C</fullName>
    </recommendedName>
</protein>
<evidence type="ECO:0000256" key="1">
    <source>
        <dbReference type="ARBA" id="ARBA00004123"/>
    </source>
</evidence>
<organism evidence="7 8">
    <name type="scientific">Mycena citricolor</name>
    <dbReference type="NCBI Taxonomy" id="2018698"/>
    <lineage>
        <taxon>Eukaryota</taxon>
        <taxon>Fungi</taxon>
        <taxon>Dikarya</taxon>
        <taxon>Basidiomycota</taxon>
        <taxon>Agaricomycotina</taxon>
        <taxon>Agaricomycetes</taxon>
        <taxon>Agaricomycetidae</taxon>
        <taxon>Agaricales</taxon>
        <taxon>Marasmiineae</taxon>
        <taxon>Mycenaceae</taxon>
        <taxon>Mycena</taxon>
    </lineage>
</organism>
<dbReference type="Proteomes" id="UP001295794">
    <property type="component" value="Unassembled WGS sequence"/>
</dbReference>
<dbReference type="AlphaFoldDB" id="A0AAD2HG85"/>
<dbReference type="SMART" id="SM00512">
    <property type="entry name" value="Skp1"/>
    <property type="match status" value="1"/>
</dbReference>
<comment type="subcellular location">
    <subcellularLocation>
        <location evidence="1">Nucleus</location>
    </subcellularLocation>
</comment>
<dbReference type="InterPro" id="IPR039948">
    <property type="entry name" value="ELC1"/>
</dbReference>
<dbReference type="Pfam" id="PF03931">
    <property type="entry name" value="Skp1_POZ"/>
    <property type="match status" value="1"/>
</dbReference>
<dbReference type="Gene3D" id="3.30.710.10">
    <property type="entry name" value="Potassium Channel Kv1.1, Chain A"/>
    <property type="match status" value="1"/>
</dbReference>
<sequence>FTSQDAPQMDVDTDSSSGNDWVRVTSEDGHSFLVRRKIAEVSETMRDMLDSSGEYAEAKTKTCPVQQRAVITEKLLEYMAFKAHYERAGAKEEIPVMEFTERIPPEIVLELLLAADYQNM</sequence>
<dbReference type="InterPro" id="IPR011333">
    <property type="entry name" value="SKP1/BTB/POZ_sf"/>
</dbReference>
<keyword evidence="8" id="KW-1185">Reference proteome</keyword>
<evidence type="ECO:0000256" key="5">
    <source>
        <dbReference type="SAM" id="MobiDB-lite"/>
    </source>
</evidence>
<proteinExistence type="inferred from homology"/>
<evidence type="ECO:0000259" key="6">
    <source>
        <dbReference type="Pfam" id="PF03931"/>
    </source>
</evidence>
<accession>A0AAD2HG85</accession>
<feature type="domain" description="SKP1 component POZ" evidence="6">
    <location>
        <begin position="22"/>
        <end position="81"/>
    </location>
</feature>
<evidence type="ECO:0000256" key="2">
    <source>
        <dbReference type="ARBA" id="ARBA00009993"/>
    </source>
</evidence>
<evidence type="ECO:0000256" key="3">
    <source>
        <dbReference type="ARBA" id="ARBA00021347"/>
    </source>
</evidence>